<sequence length="279" mass="31370">MSVVGERRRASCRLDGMSDAAEVEAADVDGVLAEGWMTTDNETRQSLETEYRKFKADPELIHNLVMHQRILETWERSSPKMYARLKKAGTLEMTAFVSQQRMWAERDLLERAGMPPTDAREEAEKGWLMLEPEDDPDEEKVEDEEDYAWPAADLEKMRAEAEAAKALAVLQAKLSGSQFKTGFDPEILQAGITLAGYHIEKGARSFTAYTRAMIDDMGDSVRPFLKSWYLGVRFDPRAAGFDGMSGAAEVDAADVDGILTEKVGDDEPDDVIEQEYRNW</sequence>
<dbReference type="AlphaFoldDB" id="A0A512E4C2"/>
<evidence type="ECO:0000313" key="2">
    <source>
        <dbReference type="Proteomes" id="UP000321523"/>
    </source>
</evidence>
<comment type="caution">
    <text evidence="1">The sequence shown here is derived from an EMBL/GenBank/DDBJ whole genome shotgun (WGS) entry which is preliminary data.</text>
</comment>
<accession>A0A512E4C2</accession>
<protein>
    <submittedName>
        <fullName evidence="1">Uncharacterized protein</fullName>
    </submittedName>
</protein>
<proteinExistence type="predicted"/>
<organism evidence="1 2">
    <name type="scientific">Skermanella aerolata</name>
    <dbReference type="NCBI Taxonomy" id="393310"/>
    <lineage>
        <taxon>Bacteria</taxon>
        <taxon>Pseudomonadati</taxon>
        <taxon>Pseudomonadota</taxon>
        <taxon>Alphaproteobacteria</taxon>
        <taxon>Rhodospirillales</taxon>
        <taxon>Azospirillaceae</taxon>
        <taxon>Skermanella</taxon>
    </lineage>
</organism>
<name>A0A512E4C2_9PROT</name>
<keyword evidence="2" id="KW-1185">Reference proteome</keyword>
<reference evidence="1 2" key="1">
    <citation type="submission" date="2019-07" db="EMBL/GenBank/DDBJ databases">
        <title>Whole genome shotgun sequence of Skermanella aerolata NBRC 106429.</title>
        <authorList>
            <person name="Hosoyama A."/>
            <person name="Uohara A."/>
            <person name="Ohji S."/>
            <person name="Ichikawa N."/>
        </authorList>
    </citation>
    <scope>NUCLEOTIDE SEQUENCE [LARGE SCALE GENOMIC DNA]</scope>
    <source>
        <strain evidence="1 2">NBRC 106429</strain>
    </source>
</reference>
<evidence type="ECO:0000313" key="1">
    <source>
        <dbReference type="EMBL" id="GEO43558.1"/>
    </source>
</evidence>
<gene>
    <name evidence="1" type="ORF">SAE02_77060</name>
</gene>
<dbReference type="EMBL" id="BJYZ01000100">
    <property type="protein sequence ID" value="GEO43558.1"/>
    <property type="molecule type" value="Genomic_DNA"/>
</dbReference>
<dbReference type="Proteomes" id="UP000321523">
    <property type="component" value="Unassembled WGS sequence"/>
</dbReference>